<reference evidence="2 3" key="1">
    <citation type="submission" date="2016-07" db="EMBL/GenBank/DDBJ databases">
        <title>Pervasive Adenine N6-methylation of Active Genes in Fungi.</title>
        <authorList>
            <consortium name="DOE Joint Genome Institute"/>
            <person name="Mondo S.J."/>
            <person name="Dannebaum R.O."/>
            <person name="Kuo R.C."/>
            <person name="Labutti K."/>
            <person name="Haridas S."/>
            <person name="Kuo A."/>
            <person name="Salamov A."/>
            <person name="Ahrendt S.R."/>
            <person name="Lipzen A."/>
            <person name="Sullivan W."/>
            <person name="Andreopoulos W.B."/>
            <person name="Clum A."/>
            <person name="Lindquist E."/>
            <person name="Daum C."/>
            <person name="Ramamoorthy G.K."/>
            <person name="Gryganskyi A."/>
            <person name="Culley D."/>
            <person name="Magnuson J.K."/>
            <person name="James T.Y."/>
            <person name="O'Malley M.A."/>
            <person name="Stajich J.E."/>
            <person name="Spatafora J.W."/>
            <person name="Visel A."/>
            <person name="Grigoriev I.V."/>
        </authorList>
    </citation>
    <scope>NUCLEOTIDE SEQUENCE [LARGE SCALE GENOMIC DNA]</scope>
    <source>
        <strain evidence="2 3">CBS 115471</strain>
    </source>
</reference>
<dbReference type="EMBL" id="MCFA01000004">
    <property type="protein sequence ID" value="ORY19034.1"/>
    <property type="molecule type" value="Genomic_DNA"/>
</dbReference>
<comment type="caution">
    <text evidence="2">The sequence shown here is derived from an EMBL/GenBank/DDBJ whole genome shotgun (WGS) entry which is preliminary data.</text>
</comment>
<feature type="compositionally biased region" description="Polar residues" evidence="1">
    <location>
        <begin position="57"/>
        <end position="67"/>
    </location>
</feature>
<feature type="compositionally biased region" description="Low complexity" evidence="1">
    <location>
        <begin position="75"/>
        <end position="88"/>
    </location>
</feature>
<feature type="region of interest" description="Disordered" evidence="1">
    <location>
        <begin position="35"/>
        <end position="107"/>
    </location>
</feature>
<accession>A0A1Y2A994</accession>
<evidence type="ECO:0000313" key="2">
    <source>
        <dbReference type="EMBL" id="ORY19034.1"/>
    </source>
</evidence>
<sequence length="223" mass="24335">MCYHNYTRHTGCGHLGESHAQPWTLCPAAEQRLLDLRGPMSPPPTSSMAPPPLPPKRTSTNTSSASGSKLHKRIASFSASITRTASTSSDRRAISGPAGSRTSTSSFNSPSLGFGIADHELGIVLCKSDTVIRRTQISQGMQMDVCKECGKWIREMRFMLDRFERTGSVMGTSAFEEFLKYRGESVEGFEGIEGGLVQQQDMVDKAVSGALADRGEGEWWEAR</sequence>
<proteinExistence type="predicted"/>
<organism evidence="2 3">
    <name type="scientific">Clohesyomyces aquaticus</name>
    <dbReference type="NCBI Taxonomy" id="1231657"/>
    <lineage>
        <taxon>Eukaryota</taxon>
        <taxon>Fungi</taxon>
        <taxon>Dikarya</taxon>
        <taxon>Ascomycota</taxon>
        <taxon>Pezizomycotina</taxon>
        <taxon>Dothideomycetes</taxon>
        <taxon>Pleosporomycetidae</taxon>
        <taxon>Pleosporales</taxon>
        <taxon>Lindgomycetaceae</taxon>
        <taxon>Clohesyomyces</taxon>
    </lineage>
</organism>
<feature type="compositionally biased region" description="Pro residues" evidence="1">
    <location>
        <begin position="40"/>
        <end position="55"/>
    </location>
</feature>
<dbReference type="Proteomes" id="UP000193144">
    <property type="component" value="Unassembled WGS sequence"/>
</dbReference>
<keyword evidence="3" id="KW-1185">Reference proteome</keyword>
<evidence type="ECO:0000313" key="3">
    <source>
        <dbReference type="Proteomes" id="UP000193144"/>
    </source>
</evidence>
<dbReference type="OrthoDB" id="3912456at2759"/>
<gene>
    <name evidence="2" type="ORF">BCR34DRAFT_553164</name>
</gene>
<name>A0A1Y2A994_9PLEO</name>
<protein>
    <submittedName>
        <fullName evidence="2">Uncharacterized protein</fullName>
    </submittedName>
</protein>
<evidence type="ECO:0000256" key="1">
    <source>
        <dbReference type="SAM" id="MobiDB-lite"/>
    </source>
</evidence>
<dbReference type="AlphaFoldDB" id="A0A1Y2A994"/>